<dbReference type="Pfam" id="PF00512">
    <property type="entry name" value="HisKA"/>
    <property type="match status" value="1"/>
</dbReference>
<dbReference type="EMBL" id="JAPAAF010000021">
    <property type="protein sequence ID" value="MCW0483735.1"/>
    <property type="molecule type" value="Genomic_DNA"/>
</dbReference>
<evidence type="ECO:0000256" key="3">
    <source>
        <dbReference type="ARBA" id="ARBA00012438"/>
    </source>
</evidence>
<dbReference type="Gene3D" id="3.30.565.10">
    <property type="entry name" value="Histidine kinase-like ATPase, C-terminal domain"/>
    <property type="match status" value="1"/>
</dbReference>
<dbReference type="EC" id="2.7.13.3" evidence="3"/>
<evidence type="ECO:0000256" key="10">
    <source>
        <dbReference type="ARBA" id="ARBA00023012"/>
    </source>
</evidence>
<keyword evidence="8" id="KW-0418">Kinase</keyword>
<keyword evidence="4" id="KW-1003">Cell membrane</keyword>
<accession>A0AA41Y8B3</accession>
<gene>
    <name evidence="14" type="ORF">N2K84_13405</name>
</gene>
<dbReference type="RefSeq" id="WP_282592329.1">
    <property type="nucleotide sequence ID" value="NZ_JAPAAF010000021.1"/>
</dbReference>
<dbReference type="InterPro" id="IPR050736">
    <property type="entry name" value="Sensor_HK_Regulatory"/>
</dbReference>
<evidence type="ECO:0000256" key="8">
    <source>
        <dbReference type="ARBA" id="ARBA00022777"/>
    </source>
</evidence>
<dbReference type="Gene3D" id="1.10.287.130">
    <property type="match status" value="1"/>
</dbReference>
<evidence type="ECO:0000256" key="6">
    <source>
        <dbReference type="ARBA" id="ARBA00022679"/>
    </source>
</evidence>
<dbReference type="InterPro" id="IPR036097">
    <property type="entry name" value="HisK_dim/P_sf"/>
</dbReference>
<dbReference type="SMART" id="SM01049">
    <property type="entry name" value="Cache_2"/>
    <property type="match status" value="1"/>
</dbReference>
<comment type="subcellular location">
    <subcellularLocation>
        <location evidence="2">Cell membrane</location>
        <topology evidence="2">Multi-pass membrane protein</topology>
    </subcellularLocation>
</comment>
<dbReference type="PANTHER" id="PTHR43711">
    <property type="entry name" value="TWO-COMPONENT HISTIDINE KINASE"/>
    <property type="match status" value="1"/>
</dbReference>
<evidence type="ECO:0000256" key="2">
    <source>
        <dbReference type="ARBA" id="ARBA00004651"/>
    </source>
</evidence>
<dbReference type="SMART" id="SM00388">
    <property type="entry name" value="HisKA"/>
    <property type="match status" value="1"/>
</dbReference>
<dbReference type="SMART" id="SM00387">
    <property type="entry name" value="HATPase_c"/>
    <property type="match status" value="1"/>
</dbReference>
<evidence type="ECO:0000313" key="14">
    <source>
        <dbReference type="EMBL" id="MCW0483735.1"/>
    </source>
</evidence>
<protein>
    <recommendedName>
        <fullName evidence="3">histidine kinase</fullName>
        <ecNumber evidence="3">2.7.13.3</ecNumber>
    </recommendedName>
</protein>
<dbReference type="InterPro" id="IPR004010">
    <property type="entry name" value="Double_Cache_2"/>
</dbReference>
<evidence type="ECO:0000256" key="5">
    <source>
        <dbReference type="ARBA" id="ARBA00022553"/>
    </source>
</evidence>
<dbReference type="InterPro" id="IPR033480">
    <property type="entry name" value="sCache_2"/>
</dbReference>
<keyword evidence="9 12" id="KW-1133">Transmembrane helix</keyword>
<evidence type="ECO:0000259" key="13">
    <source>
        <dbReference type="PROSITE" id="PS50109"/>
    </source>
</evidence>
<dbReference type="SUPFAM" id="SSF47384">
    <property type="entry name" value="Homodimeric domain of signal transducing histidine kinase"/>
    <property type="match status" value="1"/>
</dbReference>
<evidence type="ECO:0000256" key="9">
    <source>
        <dbReference type="ARBA" id="ARBA00022989"/>
    </source>
</evidence>
<evidence type="ECO:0000256" key="7">
    <source>
        <dbReference type="ARBA" id="ARBA00022692"/>
    </source>
</evidence>
<dbReference type="PANTHER" id="PTHR43711:SF1">
    <property type="entry name" value="HISTIDINE KINASE 1"/>
    <property type="match status" value="1"/>
</dbReference>
<dbReference type="AlphaFoldDB" id="A0AA41Y8B3"/>
<evidence type="ECO:0000256" key="4">
    <source>
        <dbReference type="ARBA" id="ARBA00022475"/>
    </source>
</evidence>
<keyword evidence="11 12" id="KW-0472">Membrane</keyword>
<dbReference type="InterPro" id="IPR003661">
    <property type="entry name" value="HisK_dim/P_dom"/>
</dbReference>
<keyword evidence="15" id="KW-1185">Reference proteome</keyword>
<organism evidence="14 15">
    <name type="scientific">Gaoshiqia sediminis</name>
    <dbReference type="NCBI Taxonomy" id="2986998"/>
    <lineage>
        <taxon>Bacteria</taxon>
        <taxon>Pseudomonadati</taxon>
        <taxon>Bacteroidota</taxon>
        <taxon>Bacteroidia</taxon>
        <taxon>Marinilabiliales</taxon>
        <taxon>Prolixibacteraceae</taxon>
        <taxon>Gaoshiqia</taxon>
    </lineage>
</organism>
<comment type="catalytic activity">
    <reaction evidence="1">
        <text>ATP + protein L-histidine = ADP + protein N-phospho-L-histidine.</text>
        <dbReference type="EC" id="2.7.13.3"/>
    </reaction>
</comment>
<dbReference type="Gene3D" id="3.30.450.20">
    <property type="entry name" value="PAS domain"/>
    <property type="match status" value="2"/>
</dbReference>
<dbReference type="PRINTS" id="PR00344">
    <property type="entry name" value="BCTRLSENSOR"/>
</dbReference>
<dbReference type="InterPro" id="IPR005467">
    <property type="entry name" value="His_kinase_dom"/>
</dbReference>
<dbReference type="CDD" id="cd00082">
    <property type="entry name" value="HisKA"/>
    <property type="match status" value="1"/>
</dbReference>
<sequence length="674" mass="77449">MMTDHRKSSGFSVNVTDYIRRIILFSTILITLGMGAVMMLQEYLLFQRISNQQRENHISRQKDFIKELIDMEVDYIAQHKRQFDSRVTAELAENVCYAHNLAEKFYRQYHGRMSDSEIKELIVNAVSALTCSSPFAQVFINEMAGSGVYYPGRPDLTGKDLSMFQDVNGHLVVQKETDLLREGGEGFIFYGSDEEKDENGLPQNKVTYVKLFEPFGWYFGSKCYLGDFYDEFKLEIAKKVSSERFRYGGYIFLNEADGTPIVLDGQVYEGSFNFLDGSDSAKMDVFQKEIAAVASSEEGDYFNYHWRRLDGEEPSAKLAFVRYFRECDWIVGAGFYEDDINADLMIQNEELKKGFFQNMLRVFVLLILILGVEMFIFSRFRKNYLADFSHFAHFFKVGKGQYKRIEVEKLHFEEFRNMGTVANEMIDERVKVHAQLVAEQKRALESDRLKTAFLANMSHEIRTPMNAIIGFSELINDDSVDEKDKKKFVRLILQNGEFLMSLINDIIDIAKIESNQLNILKKRFQLNDLLGRVESHYREYISNHAGLDLHFEVENHLPARFSCYSDEFRLKQVLDNLIGNAIKFTAVGSVRLIVHAQADRVYFRVKDTGIGISPEELDSVFERFVQAANQGKRNYGGTGLGLAISRNIVHLLGGEIGVKSKSGEGSEFYFSILC</sequence>
<dbReference type="CDD" id="cd16922">
    <property type="entry name" value="HATPase_EvgS-ArcB-TorS-like"/>
    <property type="match status" value="1"/>
</dbReference>
<dbReference type="InterPro" id="IPR003594">
    <property type="entry name" value="HATPase_dom"/>
</dbReference>
<dbReference type="GO" id="GO:0000155">
    <property type="term" value="F:phosphorelay sensor kinase activity"/>
    <property type="evidence" value="ECO:0007669"/>
    <property type="project" value="InterPro"/>
</dbReference>
<evidence type="ECO:0000313" key="15">
    <source>
        <dbReference type="Proteomes" id="UP001163821"/>
    </source>
</evidence>
<reference evidence="14" key="1">
    <citation type="submission" date="2022-10" db="EMBL/GenBank/DDBJ databases">
        <title>Gaoshiqiia sediminis gen. nov., sp. nov., isolated from coastal sediment.</title>
        <authorList>
            <person name="Yu W.X."/>
            <person name="Mu D.S."/>
            <person name="Du J.Z."/>
            <person name="Liang Y.Q."/>
        </authorList>
    </citation>
    <scope>NUCLEOTIDE SEQUENCE</scope>
    <source>
        <strain evidence="14">A06</strain>
    </source>
</reference>
<evidence type="ECO:0000256" key="11">
    <source>
        <dbReference type="ARBA" id="ARBA00023136"/>
    </source>
</evidence>
<dbReference type="Proteomes" id="UP001163821">
    <property type="component" value="Unassembled WGS sequence"/>
</dbReference>
<keyword evidence="5" id="KW-0597">Phosphoprotein</keyword>
<evidence type="ECO:0000256" key="12">
    <source>
        <dbReference type="SAM" id="Phobius"/>
    </source>
</evidence>
<dbReference type="InterPro" id="IPR036890">
    <property type="entry name" value="HATPase_C_sf"/>
</dbReference>
<dbReference type="GO" id="GO:0005886">
    <property type="term" value="C:plasma membrane"/>
    <property type="evidence" value="ECO:0007669"/>
    <property type="project" value="UniProtKB-SubCell"/>
</dbReference>
<dbReference type="FunFam" id="3.30.565.10:FF:000010">
    <property type="entry name" value="Sensor histidine kinase RcsC"/>
    <property type="match status" value="1"/>
</dbReference>
<feature type="transmembrane region" description="Helical" evidence="12">
    <location>
        <begin position="22"/>
        <end position="46"/>
    </location>
</feature>
<dbReference type="Pfam" id="PF02518">
    <property type="entry name" value="HATPase_c"/>
    <property type="match status" value="1"/>
</dbReference>
<dbReference type="PROSITE" id="PS50109">
    <property type="entry name" value="HIS_KIN"/>
    <property type="match status" value="1"/>
</dbReference>
<keyword evidence="10" id="KW-0902">Two-component regulatory system</keyword>
<comment type="caution">
    <text evidence="14">The sequence shown here is derived from an EMBL/GenBank/DDBJ whole genome shotgun (WGS) entry which is preliminary data.</text>
</comment>
<keyword evidence="6" id="KW-0808">Transferase</keyword>
<proteinExistence type="predicted"/>
<name>A0AA41Y8B3_9BACT</name>
<keyword evidence="7 12" id="KW-0812">Transmembrane</keyword>
<evidence type="ECO:0000256" key="1">
    <source>
        <dbReference type="ARBA" id="ARBA00000085"/>
    </source>
</evidence>
<dbReference type="Pfam" id="PF08269">
    <property type="entry name" value="dCache_2"/>
    <property type="match status" value="1"/>
</dbReference>
<feature type="domain" description="Histidine kinase" evidence="13">
    <location>
        <begin position="456"/>
        <end position="674"/>
    </location>
</feature>
<dbReference type="SUPFAM" id="SSF55874">
    <property type="entry name" value="ATPase domain of HSP90 chaperone/DNA topoisomerase II/histidine kinase"/>
    <property type="match status" value="1"/>
</dbReference>
<dbReference type="InterPro" id="IPR004358">
    <property type="entry name" value="Sig_transdc_His_kin-like_C"/>
</dbReference>